<reference evidence="2" key="1">
    <citation type="submission" date="2023-01" db="EMBL/GenBank/DDBJ databases">
        <title>Key to firefly adult light organ development and bioluminescence: homeobox transcription factors regulate luciferase expression and transportation to peroxisome.</title>
        <authorList>
            <person name="Fu X."/>
        </authorList>
    </citation>
    <scope>NUCLEOTIDE SEQUENCE [LARGE SCALE GENOMIC DNA]</scope>
</reference>
<dbReference type="EMBL" id="JARPUR010000002">
    <property type="protein sequence ID" value="KAK4883499.1"/>
    <property type="molecule type" value="Genomic_DNA"/>
</dbReference>
<organism evidence="1 2">
    <name type="scientific">Aquatica leii</name>
    <dbReference type="NCBI Taxonomy" id="1421715"/>
    <lineage>
        <taxon>Eukaryota</taxon>
        <taxon>Metazoa</taxon>
        <taxon>Ecdysozoa</taxon>
        <taxon>Arthropoda</taxon>
        <taxon>Hexapoda</taxon>
        <taxon>Insecta</taxon>
        <taxon>Pterygota</taxon>
        <taxon>Neoptera</taxon>
        <taxon>Endopterygota</taxon>
        <taxon>Coleoptera</taxon>
        <taxon>Polyphaga</taxon>
        <taxon>Elateriformia</taxon>
        <taxon>Elateroidea</taxon>
        <taxon>Lampyridae</taxon>
        <taxon>Luciolinae</taxon>
        <taxon>Aquatica</taxon>
    </lineage>
</organism>
<sequence length="340" mass="38938">METAEILSNNNQNAAMQSDTNLKPNEHLYEMRAHFPNKTGQVGICYYRLHENDPSTLQNYENAKEQSYEEPIDLTCDKRRIEFLPSNNYKVNVGHNCSFNNAMTLNNPKKRGRKRKIEQPLVDMPLPVVEANLLNNLDTSRYVQDSKKVEVLKAAKSLFSKRTRTLYHWMYPNTPKAQLKAAVATSWEALGAQEKEFYISQVLGRFGFPQSNLMVNPQLGGISGSLPVIPMVFSMSNHEAIEETSSAVSTILHENNRSWAEDIDSSSGSITNYSPYTKLISRKCGKKNKLKNKNKKYAKENVSILKEVGEEVTDEFQDDPELSREFQQFKWNLHFNENKT</sequence>
<evidence type="ECO:0000313" key="2">
    <source>
        <dbReference type="Proteomes" id="UP001353858"/>
    </source>
</evidence>
<name>A0AAN7SK26_9COLE</name>
<comment type="caution">
    <text evidence="1">The sequence shown here is derived from an EMBL/GenBank/DDBJ whole genome shotgun (WGS) entry which is preliminary data.</text>
</comment>
<dbReference type="Proteomes" id="UP001353858">
    <property type="component" value="Unassembled WGS sequence"/>
</dbReference>
<evidence type="ECO:0000313" key="1">
    <source>
        <dbReference type="EMBL" id="KAK4883499.1"/>
    </source>
</evidence>
<proteinExistence type="predicted"/>
<gene>
    <name evidence="1" type="ORF">RN001_006818</name>
</gene>
<accession>A0AAN7SK26</accession>
<keyword evidence="2" id="KW-1185">Reference proteome</keyword>
<protein>
    <submittedName>
        <fullName evidence="1">Uncharacterized protein</fullName>
    </submittedName>
</protein>
<dbReference type="AlphaFoldDB" id="A0AAN7SK26"/>